<dbReference type="Pfam" id="PF15749">
    <property type="entry name" value="MRNIP"/>
    <property type="match status" value="1"/>
</dbReference>
<proteinExistence type="predicted"/>
<dbReference type="Proteomes" id="UP001188597">
    <property type="component" value="Unassembled WGS sequence"/>
</dbReference>
<evidence type="ECO:0000256" key="1">
    <source>
        <dbReference type="SAM" id="MobiDB-lite"/>
    </source>
</evidence>
<protein>
    <recommendedName>
        <fullName evidence="2">MRN complex-interacting protein N-terminal domain-containing protein</fullName>
    </recommendedName>
</protein>
<evidence type="ECO:0000313" key="4">
    <source>
        <dbReference type="Proteomes" id="UP001188597"/>
    </source>
</evidence>
<name>A0AA88VZH2_9ASTE</name>
<feature type="region of interest" description="Disordered" evidence="1">
    <location>
        <begin position="212"/>
        <end position="232"/>
    </location>
</feature>
<sequence>MANTTFIAVQCCQCSTMQASISLYTDTRARARVKQRKKSSNKWTCVVCNQKQSMIKVFAQGYMAKDVRKFVQGCNMSRQLADQQPSSFDRQTQAPRFEDIESECPSNRKKKRTDWREYIDYEKEEEVQTEDVLEAQIVTELPTAALKKPKLRGYSAGSDTEEGGKHFRPFFGKRNAGRQANFTGKGISKHAETRREGATRWSDCRRPADKFVADKEQTRYQPSTSTGASKWGDYVRHDKEDVADLVAREPGPASVKRTSKWNDYITEDDDLQLETESSPADHMGQWNREAFEAELNDHRVEDNIHPDFQ</sequence>
<dbReference type="PANTHER" id="PTHR15863:SF2">
    <property type="entry name" value="MRN COMPLEX-INTERACTING PROTEIN"/>
    <property type="match status" value="1"/>
</dbReference>
<feature type="compositionally biased region" description="Polar residues" evidence="1">
    <location>
        <begin position="219"/>
        <end position="228"/>
    </location>
</feature>
<feature type="domain" description="MRN complex-interacting protein N-terminal" evidence="2">
    <location>
        <begin position="32"/>
        <end position="110"/>
    </location>
</feature>
<dbReference type="GO" id="GO:0003682">
    <property type="term" value="F:chromatin binding"/>
    <property type="evidence" value="ECO:0007669"/>
    <property type="project" value="TreeGrafter"/>
</dbReference>
<keyword evidence="4" id="KW-1185">Reference proteome</keyword>
<dbReference type="GO" id="GO:0007095">
    <property type="term" value="P:mitotic G2 DNA damage checkpoint signaling"/>
    <property type="evidence" value="ECO:0007669"/>
    <property type="project" value="TreeGrafter"/>
</dbReference>
<dbReference type="InterPro" id="IPR032739">
    <property type="entry name" value="MRNIP"/>
</dbReference>
<dbReference type="GO" id="GO:0005634">
    <property type="term" value="C:nucleus"/>
    <property type="evidence" value="ECO:0007669"/>
    <property type="project" value="TreeGrafter"/>
</dbReference>
<evidence type="ECO:0000259" key="2">
    <source>
        <dbReference type="Pfam" id="PF15749"/>
    </source>
</evidence>
<comment type="caution">
    <text evidence="3">The sequence shown here is derived from an EMBL/GenBank/DDBJ whole genome shotgun (WGS) entry which is preliminary data.</text>
</comment>
<dbReference type="AlphaFoldDB" id="A0AA88VZH2"/>
<organism evidence="3 4">
    <name type="scientific">Escallonia herrerae</name>
    <dbReference type="NCBI Taxonomy" id="1293975"/>
    <lineage>
        <taxon>Eukaryota</taxon>
        <taxon>Viridiplantae</taxon>
        <taxon>Streptophyta</taxon>
        <taxon>Embryophyta</taxon>
        <taxon>Tracheophyta</taxon>
        <taxon>Spermatophyta</taxon>
        <taxon>Magnoliopsida</taxon>
        <taxon>eudicotyledons</taxon>
        <taxon>Gunneridae</taxon>
        <taxon>Pentapetalae</taxon>
        <taxon>asterids</taxon>
        <taxon>campanulids</taxon>
        <taxon>Escalloniales</taxon>
        <taxon>Escalloniaceae</taxon>
        <taxon>Escallonia</taxon>
    </lineage>
</organism>
<dbReference type="EMBL" id="JAVXUP010000940">
    <property type="protein sequence ID" value="KAK3018381.1"/>
    <property type="molecule type" value="Genomic_DNA"/>
</dbReference>
<gene>
    <name evidence="3" type="ORF">RJ639_003971</name>
</gene>
<dbReference type="InterPro" id="IPR049472">
    <property type="entry name" value="MRNIP_N"/>
</dbReference>
<accession>A0AA88VZH2</accession>
<dbReference type="PANTHER" id="PTHR15863">
    <property type="entry name" value="MRN COMPLEX-INTERACTING PROTEIN"/>
    <property type="match status" value="1"/>
</dbReference>
<reference evidence="3" key="1">
    <citation type="submission" date="2022-12" db="EMBL/GenBank/DDBJ databases">
        <title>Draft genome assemblies for two species of Escallonia (Escalloniales).</title>
        <authorList>
            <person name="Chanderbali A."/>
            <person name="Dervinis C."/>
            <person name="Anghel I."/>
            <person name="Soltis D."/>
            <person name="Soltis P."/>
            <person name="Zapata F."/>
        </authorList>
    </citation>
    <scope>NUCLEOTIDE SEQUENCE</scope>
    <source>
        <strain evidence="3">UCBG64.0493</strain>
        <tissue evidence="3">Leaf</tissue>
    </source>
</reference>
<evidence type="ECO:0000313" key="3">
    <source>
        <dbReference type="EMBL" id="KAK3018381.1"/>
    </source>
</evidence>